<reference evidence="5 6" key="1">
    <citation type="submission" date="2023-12" db="EMBL/GenBank/DDBJ databases">
        <title>A high-quality genome assembly for Dillenia turbinata (Dilleniales).</title>
        <authorList>
            <person name="Chanderbali A."/>
        </authorList>
    </citation>
    <scope>NUCLEOTIDE SEQUENCE [LARGE SCALE GENOMIC DNA]</scope>
    <source>
        <strain evidence="5">LSX21</strain>
        <tissue evidence="5">Leaf</tissue>
    </source>
</reference>
<evidence type="ECO:0000313" key="6">
    <source>
        <dbReference type="Proteomes" id="UP001370490"/>
    </source>
</evidence>
<dbReference type="PANTHER" id="PTHR31241:SF62">
    <property type="entry name" value="DEHYDRATION-RESPONSIVE ELEMENT-BINDING PROTEIN 2D"/>
    <property type="match status" value="1"/>
</dbReference>
<name>A0AAN8W0V9_9MAGN</name>
<dbReference type="PANTHER" id="PTHR31241">
    <property type="entry name" value="DEHYDRATION-RESPONSIVE ELEMENT-BINDING PROTEIN 2C"/>
    <property type="match status" value="1"/>
</dbReference>
<evidence type="ECO:0000313" key="5">
    <source>
        <dbReference type="EMBL" id="KAK6939412.1"/>
    </source>
</evidence>
<gene>
    <name evidence="5" type="ORF">RJ641_028943</name>
</gene>
<sequence>MEFGERKQQAKNPSSKASSRKGCMRGKGGPENASCSYKRSQAEDLGQVGRRNSQAKSRGSPPVEAFNTSHDAAIAYDTAACKLYRPESKLNLPELCPQTRLYRSLQAIIGTLCLQTKHNTSELFKLLQRAQLL</sequence>
<dbReference type="Gene3D" id="3.30.730.10">
    <property type="entry name" value="AP2/ERF domain"/>
    <property type="match status" value="1"/>
</dbReference>
<accession>A0AAN8W0V9</accession>
<dbReference type="EMBL" id="JBAMMX010000005">
    <property type="protein sequence ID" value="KAK6939412.1"/>
    <property type="molecule type" value="Genomic_DNA"/>
</dbReference>
<comment type="caution">
    <text evidence="5">The sequence shown here is derived from an EMBL/GenBank/DDBJ whole genome shotgun (WGS) entry which is preliminary data.</text>
</comment>
<dbReference type="GO" id="GO:0003700">
    <property type="term" value="F:DNA-binding transcription factor activity"/>
    <property type="evidence" value="ECO:0007669"/>
    <property type="project" value="InterPro"/>
</dbReference>
<feature type="region of interest" description="Disordered" evidence="4">
    <location>
        <begin position="1"/>
        <end position="66"/>
    </location>
</feature>
<dbReference type="GO" id="GO:0006950">
    <property type="term" value="P:response to stress"/>
    <property type="evidence" value="ECO:0007669"/>
    <property type="project" value="TreeGrafter"/>
</dbReference>
<protein>
    <recommendedName>
        <fullName evidence="7">AP2/ERF domain-containing protein</fullName>
    </recommendedName>
</protein>
<evidence type="ECO:0000256" key="1">
    <source>
        <dbReference type="ARBA" id="ARBA00023016"/>
    </source>
</evidence>
<keyword evidence="2" id="KW-0010">Activator</keyword>
<dbReference type="GO" id="GO:0000976">
    <property type="term" value="F:transcription cis-regulatory region binding"/>
    <property type="evidence" value="ECO:0007669"/>
    <property type="project" value="TreeGrafter"/>
</dbReference>
<dbReference type="AlphaFoldDB" id="A0AAN8W0V9"/>
<dbReference type="Proteomes" id="UP001370490">
    <property type="component" value="Unassembled WGS sequence"/>
</dbReference>
<organism evidence="5 6">
    <name type="scientific">Dillenia turbinata</name>
    <dbReference type="NCBI Taxonomy" id="194707"/>
    <lineage>
        <taxon>Eukaryota</taxon>
        <taxon>Viridiplantae</taxon>
        <taxon>Streptophyta</taxon>
        <taxon>Embryophyta</taxon>
        <taxon>Tracheophyta</taxon>
        <taxon>Spermatophyta</taxon>
        <taxon>Magnoliopsida</taxon>
        <taxon>eudicotyledons</taxon>
        <taxon>Gunneridae</taxon>
        <taxon>Pentapetalae</taxon>
        <taxon>Dilleniales</taxon>
        <taxon>Dilleniaceae</taxon>
        <taxon>Dillenia</taxon>
    </lineage>
</organism>
<dbReference type="GO" id="GO:0045893">
    <property type="term" value="P:positive regulation of DNA-templated transcription"/>
    <property type="evidence" value="ECO:0007669"/>
    <property type="project" value="TreeGrafter"/>
</dbReference>
<evidence type="ECO:0000256" key="3">
    <source>
        <dbReference type="ARBA" id="ARBA00024343"/>
    </source>
</evidence>
<keyword evidence="6" id="KW-1185">Reference proteome</keyword>
<evidence type="ECO:0000256" key="4">
    <source>
        <dbReference type="SAM" id="MobiDB-lite"/>
    </source>
</evidence>
<keyword evidence="1" id="KW-0346">Stress response</keyword>
<dbReference type="InterPro" id="IPR036955">
    <property type="entry name" value="AP2/ERF_dom_sf"/>
</dbReference>
<proteinExistence type="inferred from homology"/>
<dbReference type="GO" id="GO:0005634">
    <property type="term" value="C:nucleus"/>
    <property type="evidence" value="ECO:0007669"/>
    <property type="project" value="TreeGrafter"/>
</dbReference>
<evidence type="ECO:0008006" key="7">
    <source>
        <dbReference type="Google" id="ProtNLM"/>
    </source>
</evidence>
<evidence type="ECO:0000256" key="2">
    <source>
        <dbReference type="ARBA" id="ARBA00023159"/>
    </source>
</evidence>
<comment type="similarity">
    <text evidence="3">Belongs to the AP2/ERF transcription factor family. ERF subfamily.</text>
</comment>